<dbReference type="Gene3D" id="2.60.40.60">
    <property type="entry name" value="Cadherins"/>
    <property type="match status" value="1"/>
</dbReference>
<dbReference type="SUPFAM" id="SSF49313">
    <property type="entry name" value="Cadherin-like"/>
    <property type="match status" value="1"/>
</dbReference>
<dbReference type="PANTHER" id="PTHR24026:SF126">
    <property type="entry name" value="PROTOCADHERIN FAT 4"/>
    <property type="match status" value="1"/>
</dbReference>
<dbReference type="CDD" id="cd11304">
    <property type="entry name" value="Cadherin_repeat"/>
    <property type="match status" value="1"/>
</dbReference>
<evidence type="ECO:0000259" key="4">
    <source>
        <dbReference type="PROSITE" id="PS50268"/>
    </source>
</evidence>
<dbReference type="InterPro" id="IPR002126">
    <property type="entry name" value="Cadherin-like_dom"/>
</dbReference>
<keyword evidence="2" id="KW-0472">Membrane</keyword>
<keyword evidence="2" id="KW-1133">Transmembrane helix</keyword>
<evidence type="ECO:0000256" key="3">
    <source>
        <dbReference type="SAM" id="MobiDB-lite"/>
    </source>
</evidence>
<evidence type="ECO:0000256" key="2">
    <source>
        <dbReference type="ARBA" id="ARBA00022989"/>
    </source>
</evidence>
<dbReference type="AlphaFoldDB" id="A0A926FLW4"/>
<dbReference type="GO" id="GO:0007156">
    <property type="term" value="P:homophilic cell adhesion via plasma membrane adhesion molecules"/>
    <property type="evidence" value="ECO:0007669"/>
    <property type="project" value="InterPro"/>
</dbReference>
<dbReference type="GO" id="GO:0005509">
    <property type="term" value="F:calcium ion binding"/>
    <property type="evidence" value="ECO:0007669"/>
    <property type="project" value="InterPro"/>
</dbReference>
<feature type="domain" description="Cadherin" evidence="4">
    <location>
        <begin position="26"/>
        <end position="78"/>
    </location>
</feature>
<proteinExistence type="predicted"/>
<dbReference type="PROSITE" id="PS50268">
    <property type="entry name" value="CADHERIN_2"/>
    <property type="match status" value="1"/>
</dbReference>
<evidence type="ECO:0000256" key="1">
    <source>
        <dbReference type="ARBA" id="ARBA00022692"/>
    </source>
</evidence>
<dbReference type="InterPro" id="IPR015919">
    <property type="entry name" value="Cadherin-like_sf"/>
</dbReference>
<feature type="region of interest" description="Disordered" evidence="3">
    <location>
        <begin position="75"/>
        <end position="103"/>
    </location>
</feature>
<dbReference type="EMBL" id="JACLAN010000003">
    <property type="protein sequence ID" value="MBC8673949.1"/>
    <property type="molecule type" value="Genomic_DNA"/>
</dbReference>
<organism evidence="5">
    <name type="scientific">Aeromonas hydrophila</name>
    <dbReference type="NCBI Taxonomy" id="644"/>
    <lineage>
        <taxon>Bacteria</taxon>
        <taxon>Pseudomonadati</taxon>
        <taxon>Pseudomonadota</taxon>
        <taxon>Gammaproteobacteria</taxon>
        <taxon>Aeromonadales</taxon>
        <taxon>Aeromonadaceae</taxon>
        <taxon>Aeromonas</taxon>
    </lineage>
</organism>
<reference evidence="5" key="1">
    <citation type="submission" date="2020-07" db="EMBL/GenBank/DDBJ databases">
        <title>Carbapenem Resistant Aeromonas hydrophila Carrying blacphA7 Isolated from Two Solid Organ Transplant Patients.</title>
        <authorList>
            <person name="Hilt E."/>
            <person name="Fitzwater S.P."/>
            <person name="Ward K."/>
            <person name="De St Maurice A."/>
            <person name="Chandrasekaran S."/>
            <person name="Garner O.B."/>
            <person name="Yang S."/>
        </authorList>
    </citation>
    <scope>NUCLEOTIDE SEQUENCE</scope>
    <source>
        <strain evidence="5">B-1</strain>
    </source>
</reference>
<accession>A0A926FLW4</accession>
<feature type="compositionally biased region" description="Low complexity" evidence="3">
    <location>
        <begin position="94"/>
        <end position="103"/>
    </location>
</feature>
<name>A0A926FLW4_AERHY</name>
<dbReference type="PANTHER" id="PTHR24026">
    <property type="entry name" value="FAT ATYPICAL CADHERIN-RELATED"/>
    <property type="match status" value="1"/>
</dbReference>
<gene>
    <name evidence="5" type="ORF">H2136_08120</name>
</gene>
<evidence type="ECO:0000313" key="5">
    <source>
        <dbReference type="EMBL" id="MBC8673949.1"/>
    </source>
</evidence>
<feature type="compositionally biased region" description="Basic and acidic residues" evidence="3">
    <location>
        <begin position="75"/>
        <end position="84"/>
    </location>
</feature>
<sequence length="103" mass="11446">MKTTDITVKLNEQNLDDNAPAFEGTTDGQYSFSYDENSAADSVLGTVSAKDADGEAVTYSIKSGNDNGWFAIDAKNRGDHPDGGRRKRRRTTLRRWPTSTAWW</sequence>
<protein>
    <submittedName>
        <fullName evidence="5">Cadherin repeat domain-containing protein</fullName>
    </submittedName>
</protein>
<comment type="caution">
    <text evidence="5">The sequence shown here is derived from an EMBL/GenBank/DDBJ whole genome shotgun (WGS) entry which is preliminary data.</text>
</comment>
<keyword evidence="1" id="KW-0812">Transmembrane</keyword>
<dbReference type="GO" id="GO:0005886">
    <property type="term" value="C:plasma membrane"/>
    <property type="evidence" value="ECO:0007669"/>
    <property type="project" value="UniProtKB-SubCell"/>
</dbReference>